<evidence type="ECO:0000256" key="2">
    <source>
        <dbReference type="ARBA" id="ARBA00022837"/>
    </source>
</evidence>
<evidence type="ECO:0000259" key="6">
    <source>
        <dbReference type="PROSITE" id="PS50222"/>
    </source>
</evidence>
<feature type="transmembrane region" description="Helical" evidence="4">
    <location>
        <begin position="90"/>
        <end position="118"/>
    </location>
</feature>
<dbReference type="InterPro" id="IPR018247">
    <property type="entry name" value="EF_Hand_1_Ca_BS"/>
</dbReference>
<dbReference type="GO" id="GO:0006874">
    <property type="term" value="P:intracellular calcium ion homeostasis"/>
    <property type="evidence" value="ECO:0007669"/>
    <property type="project" value="TreeGrafter"/>
</dbReference>
<feature type="domain" description="EF-hand" evidence="6">
    <location>
        <begin position="450"/>
        <end position="485"/>
    </location>
</feature>
<feature type="transmembrane region" description="Helical" evidence="4">
    <location>
        <begin position="209"/>
        <end position="231"/>
    </location>
</feature>
<organism evidence="7 8">
    <name type="scientific">Erythroxylum novogranatense</name>
    <dbReference type="NCBI Taxonomy" id="1862640"/>
    <lineage>
        <taxon>Eukaryota</taxon>
        <taxon>Viridiplantae</taxon>
        <taxon>Streptophyta</taxon>
        <taxon>Embryophyta</taxon>
        <taxon>Tracheophyta</taxon>
        <taxon>Spermatophyta</taxon>
        <taxon>Magnoliopsida</taxon>
        <taxon>eudicotyledons</taxon>
        <taxon>Gunneridae</taxon>
        <taxon>Pentapetalae</taxon>
        <taxon>rosids</taxon>
        <taxon>fabids</taxon>
        <taxon>Malpighiales</taxon>
        <taxon>Erythroxylaceae</taxon>
        <taxon>Erythroxylum</taxon>
    </lineage>
</organism>
<dbReference type="Proteomes" id="UP001159364">
    <property type="component" value="Linkage Group LG06"/>
</dbReference>
<dbReference type="CDD" id="cd00051">
    <property type="entry name" value="EFh"/>
    <property type="match status" value="2"/>
</dbReference>
<evidence type="ECO:0000256" key="3">
    <source>
        <dbReference type="ARBA" id="ARBA00023065"/>
    </source>
</evidence>
<feature type="domain" description="EF-hand" evidence="6">
    <location>
        <begin position="314"/>
        <end position="349"/>
    </location>
</feature>
<keyword evidence="4" id="KW-0472">Membrane</keyword>
<dbReference type="GO" id="GO:0016020">
    <property type="term" value="C:membrane"/>
    <property type="evidence" value="ECO:0007669"/>
    <property type="project" value="InterPro"/>
</dbReference>
<evidence type="ECO:0000256" key="5">
    <source>
        <dbReference type="SAM" id="SignalP"/>
    </source>
</evidence>
<dbReference type="PANTHER" id="PTHR31503">
    <property type="entry name" value="VACUOLAR CALCIUM ION TRANSPORTER"/>
    <property type="match status" value="1"/>
</dbReference>
<feature type="domain" description="EF-hand" evidence="6">
    <location>
        <begin position="411"/>
        <end position="446"/>
    </location>
</feature>
<feature type="signal peptide" evidence="5">
    <location>
        <begin position="1"/>
        <end position="19"/>
    </location>
</feature>
<dbReference type="PANTHER" id="PTHR31503:SF85">
    <property type="entry name" value="CALCIUM-BINDING EF-HAND FAMILY PROTEIN"/>
    <property type="match status" value="1"/>
</dbReference>
<keyword evidence="1" id="KW-0050">Antiport</keyword>
<name>A0AAV8T465_9ROSI</name>
<feature type="chain" id="PRO_5043552463" description="EF-hand domain-containing protein" evidence="5">
    <location>
        <begin position="20"/>
        <end position="656"/>
    </location>
</feature>
<sequence length="656" mass="73807">MACLVFLVSILLVLGKVHCRILKLTSDDLVSDGLDQFNGKSSSFPSLNDLRTSNDTCLHYYGFFYFFLIIVYEYLLFVGDEVLAKGSQKLFSILGVGLYGATVFRVLKVLPSIVLIIASGLIGSTADSEHAVIVGVASLAGGTVFNLTFQWGICVFLGKTTITRRIHIMFTGSGVENDPKTSTTAGIMLLSLVPFIMVQFTRVVNSQTWSYVVLLITLVVCVLGQFYYFVYQSRNEWIQKRSLEFSRHEFVLAEFLNHMQKCAKKGLVNEHGKLDASAIKSVFHVIDKDKNNFISKSELETFLKEMKYGKSPIDQGFAFQKLIKLFDRDEDHLVTETEFMHGCESMFGEVKEIVFNEGSREKPTWPELKEVIKPLIDRKKEELAKIEKELSNFFTDYENRAFAGLLTDGKPDDAKIHKLFEEFDKDNDRKVSIPELKDMIMSSAGNVELNCDEVATKLMKIFDKNDNNVLNQKEFTDGFRKFLGTEEETQRKENKLTWPSVKATLQVLLGIAIVTSLVTPLLLNALYLSEEIGMPVFYISFIVLPVAMNFRTVIASVLPVSQKKEATSSITFSEIYGGVSMNNILGLWTVLAIILVKGLTWDYSAEVVVTGFVTTIIGLLAYGSTTYELWTAILALSVYPFSLLLFYVLHSVIGWN</sequence>
<keyword evidence="5" id="KW-0732">Signal</keyword>
<feature type="transmembrane region" description="Helical" evidence="4">
    <location>
        <begin position="535"/>
        <end position="554"/>
    </location>
</feature>
<comment type="caution">
    <text evidence="7">The sequence shown here is derived from an EMBL/GenBank/DDBJ whole genome shotgun (WGS) entry which is preliminary data.</text>
</comment>
<dbReference type="GO" id="GO:0015369">
    <property type="term" value="F:calcium:proton antiporter activity"/>
    <property type="evidence" value="ECO:0007669"/>
    <property type="project" value="TreeGrafter"/>
</dbReference>
<proteinExistence type="predicted"/>
<dbReference type="InterPro" id="IPR002048">
    <property type="entry name" value="EF_hand_dom"/>
</dbReference>
<keyword evidence="4" id="KW-1133">Transmembrane helix</keyword>
<feature type="transmembrane region" description="Helical" evidence="4">
    <location>
        <begin position="575"/>
        <end position="597"/>
    </location>
</feature>
<dbReference type="InterPro" id="IPR011992">
    <property type="entry name" value="EF-hand-dom_pair"/>
</dbReference>
<feature type="transmembrane region" description="Helical" evidence="4">
    <location>
        <begin position="58"/>
        <end position="78"/>
    </location>
</feature>
<dbReference type="SMART" id="SM00054">
    <property type="entry name" value="EFh"/>
    <property type="match status" value="4"/>
</dbReference>
<dbReference type="PROSITE" id="PS00018">
    <property type="entry name" value="EF_HAND_1"/>
    <property type="match status" value="4"/>
</dbReference>
<feature type="transmembrane region" description="Helical" evidence="4">
    <location>
        <begin position="130"/>
        <end position="158"/>
    </location>
</feature>
<evidence type="ECO:0000256" key="4">
    <source>
        <dbReference type="SAM" id="Phobius"/>
    </source>
</evidence>
<keyword evidence="4" id="KW-0812">Transmembrane</keyword>
<dbReference type="Gene3D" id="1.10.238.10">
    <property type="entry name" value="EF-hand"/>
    <property type="match status" value="2"/>
</dbReference>
<protein>
    <recommendedName>
        <fullName evidence="6">EF-hand domain-containing protein</fullName>
    </recommendedName>
</protein>
<evidence type="ECO:0000256" key="1">
    <source>
        <dbReference type="ARBA" id="ARBA00022449"/>
    </source>
</evidence>
<evidence type="ECO:0000313" key="8">
    <source>
        <dbReference type="Proteomes" id="UP001159364"/>
    </source>
</evidence>
<feature type="transmembrane region" description="Helical" evidence="4">
    <location>
        <begin position="179"/>
        <end position="197"/>
    </location>
</feature>
<feature type="transmembrane region" description="Helical" evidence="4">
    <location>
        <begin position="629"/>
        <end position="649"/>
    </location>
</feature>
<evidence type="ECO:0000313" key="7">
    <source>
        <dbReference type="EMBL" id="KAJ8761542.1"/>
    </source>
</evidence>
<accession>A0AAV8T465</accession>
<keyword evidence="8" id="KW-1185">Reference proteome</keyword>
<dbReference type="GO" id="GO:0005509">
    <property type="term" value="F:calcium ion binding"/>
    <property type="evidence" value="ECO:0007669"/>
    <property type="project" value="InterPro"/>
</dbReference>
<gene>
    <name evidence="7" type="ORF">K2173_001677</name>
</gene>
<feature type="transmembrane region" description="Helical" evidence="4">
    <location>
        <begin position="603"/>
        <end position="622"/>
    </location>
</feature>
<keyword evidence="2" id="KW-0106">Calcium</keyword>
<feature type="transmembrane region" description="Helical" evidence="4">
    <location>
        <begin position="503"/>
        <end position="523"/>
    </location>
</feature>
<reference evidence="7 8" key="1">
    <citation type="submission" date="2021-09" db="EMBL/GenBank/DDBJ databases">
        <title>Genomic insights and catalytic innovation underlie evolution of tropane alkaloids biosynthesis.</title>
        <authorList>
            <person name="Wang Y.-J."/>
            <person name="Tian T."/>
            <person name="Huang J.-P."/>
            <person name="Huang S.-X."/>
        </authorList>
    </citation>
    <scope>NUCLEOTIDE SEQUENCE [LARGE SCALE GENOMIC DNA]</scope>
    <source>
        <strain evidence="7">KIB-2018</strain>
        <tissue evidence="7">Leaf</tissue>
    </source>
</reference>
<dbReference type="SUPFAM" id="SSF47473">
    <property type="entry name" value="EF-hand"/>
    <property type="match status" value="1"/>
</dbReference>
<dbReference type="Pfam" id="PF13499">
    <property type="entry name" value="EF-hand_7"/>
    <property type="match status" value="2"/>
</dbReference>
<keyword evidence="1" id="KW-0813">Transport</keyword>
<feature type="domain" description="EF-hand" evidence="6">
    <location>
        <begin position="274"/>
        <end position="309"/>
    </location>
</feature>
<keyword evidence="3" id="KW-0406">Ion transport</keyword>
<dbReference type="InterPro" id="IPR004713">
    <property type="entry name" value="CaH_exchang"/>
</dbReference>
<dbReference type="PROSITE" id="PS50222">
    <property type="entry name" value="EF_HAND_2"/>
    <property type="match status" value="4"/>
</dbReference>
<dbReference type="AlphaFoldDB" id="A0AAV8T465"/>
<dbReference type="EMBL" id="JAIWQS010000006">
    <property type="protein sequence ID" value="KAJ8761542.1"/>
    <property type="molecule type" value="Genomic_DNA"/>
</dbReference>